<evidence type="ECO:0000256" key="8">
    <source>
        <dbReference type="SAM" id="Phobius"/>
    </source>
</evidence>
<feature type="transmembrane region" description="Helical" evidence="8">
    <location>
        <begin position="234"/>
        <end position="256"/>
    </location>
</feature>
<dbReference type="PROSITE" id="PS50850">
    <property type="entry name" value="MFS"/>
    <property type="match status" value="1"/>
</dbReference>
<feature type="transmembrane region" description="Helical" evidence="8">
    <location>
        <begin position="484"/>
        <end position="509"/>
    </location>
</feature>
<keyword evidence="5 8" id="KW-1133">Transmembrane helix</keyword>
<comment type="subcellular location">
    <subcellularLocation>
        <location evidence="1">Cell membrane</location>
        <topology evidence="1">Multi-pass membrane protein</topology>
    </subcellularLocation>
</comment>
<dbReference type="Proteomes" id="UP000249619">
    <property type="component" value="Unassembled WGS sequence"/>
</dbReference>
<feature type="transmembrane region" description="Helical" evidence="8">
    <location>
        <begin position="452"/>
        <end position="472"/>
    </location>
</feature>
<evidence type="ECO:0000259" key="9">
    <source>
        <dbReference type="PROSITE" id="PS50850"/>
    </source>
</evidence>
<feature type="transmembrane region" description="Helical" evidence="8">
    <location>
        <begin position="393"/>
        <end position="413"/>
    </location>
</feature>
<dbReference type="InterPro" id="IPR036259">
    <property type="entry name" value="MFS_trans_sf"/>
</dbReference>
<dbReference type="EMBL" id="QGDH01000090">
    <property type="protein sequence ID" value="RAR08210.1"/>
    <property type="molecule type" value="Genomic_DNA"/>
</dbReference>
<evidence type="ECO:0000256" key="4">
    <source>
        <dbReference type="ARBA" id="ARBA00022692"/>
    </source>
</evidence>
<dbReference type="InterPro" id="IPR020846">
    <property type="entry name" value="MFS_dom"/>
</dbReference>
<reference evidence="11" key="1">
    <citation type="submission" date="2018-05" db="EMBL/GenBank/DDBJ databases">
        <title>Draft genome sequence of Stemphylium lycopersici strain CIDEFI 213.</title>
        <authorList>
            <person name="Medina R."/>
            <person name="Franco M.E.E."/>
            <person name="Lucentini C.G."/>
            <person name="Saparrat M.C.N."/>
            <person name="Balatti P.A."/>
        </authorList>
    </citation>
    <scope>NUCLEOTIDE SEQUENCE [LARGE SCALE GENOMIC DNA]</scope>
    <source>
        <strain evidence="11">CIDEFI 213</strain>
    </source>
</reference>
<evidence type="ECO:0000313" key="10">
    <source>
        <dbReference type="EMBL" id="RAR08210.1"/>
    </source>
</evidence>
<keyword evidence="6 8" id="KW-0472">Membrane</keyword>
<protein>
    <submittedName>
        <fullName evidence="10">MFS general substrate transporter</fullName>
    </submittedName>
</protein>
<sequence length="530" mass="56963">MASPHPTTKAESLDQAISHTSSSKLTVTERYNELLAEQASQPDKVFIDGYELREHDPNLIVLNHDDQEHPRGWVTAKKVRSTTILAGCCFLSPFSSTIFAPSIHLLMRDLNITDSTLGALQVSIFLFAMSFGLLFSAPLSEKYGRVPVIHFGNFIFIVFSIGGGFSETPAQFCICRFIAGLGGAAPISVVGGFVADVWDLETRPKASGLAMLGPVLGPVIGPVCGGWMSEEISWRWTLWIPAIASAILSALGLVFLPESYAPVVLEKKLLKAQKADPTAMLYTVMDIQGRPSGSAALISDLIRPFVYLVLDPALLLASLFYSVVFGTIYLIIVTYADVFGVGYGHSVGIVGTDFLAAGIGMIIGTLGTIKAMEAIFKRDVASGQIKYKPESRLLSCFVGGTLLVGGLFMYGFTATRTHFMVPLVAVLIMMAGGINITLALQLYAVDGFKFPASANAAISFLRCLFAGAFPLFGEKLFARLGLDWGVGLLGFLVLGIGCPLIILLYIFGVKLRAIGVARMERFEGSQKAAQ</sequence>
<feature type="transmembrane region" description="Helical" evidence="8">
    <location>
        <begin position="354"/>
        <end position="372"/>
    </location>
</feature>
<dbReference type="PANTHER" id="PTHR23502">
    <property type="entry name" value="MAJOR FACILITATOR SUPERFAMILY"/>
    <property type="match status" value="1"/>
</dbReference>
<feature type="transmembrane region" description="Helical" evidence="8">
    <location>
        <begin position="146"/>
        <end position="165"/>
    </location>
</feature>
<name>A0A364MZT0_STELY</name>
<evidence type="ECO:0000256" key="3">
    <source>
        <dbReference type="ARBA" id="ARBA00022475"/>
    </source>
</evidence>
<feature type="transmembrane region" description="Helical" evidence="8">
    <location>
        <begin position="313"/>
        <end position="334"/>
    </location>
</feature>
<dbReference type="Pfam" id="PF07690">
    <property type="entry name" value="MFS_1"/>
    <property type="match status" value="1"/>
</dbReference>
<accession>A0A364MZT0</accession>
<evidence type="ECO:0000256" key="7">
    <source>
        <dbReference type="ARBA" id="ARBA00038459"/>
    </source>
</evidence>
<dbReference type="Gene3D" id="1.20.1250.20">
    <property type="entry name" value="MFS general substrate transporter like domains"/>
    <property type="match status" value="1"/>
</dbReference>
<keyword evidence="2" id="KW-0813">Transport</keyword>
<evidence type="ECO:0000256" key="1">
    <source>
        <dbReference type="ARBA" id="ARBA00004651"/>
    </source>
</evidence>
<keyword evidence="4 8" id="KW-0812">Transmembrane</keyword>
<evidence type="ECO:0000256" key="5">
    <source>
        <dbReference type="ARBA" id="ARBA00022989"/>
    </source>
</evidence>
<organism evidence="10 11">
    <name type="scientific">Stemphylium lycopersici</name>
    <name type="common">Tomato gray leaf spot disease fungus</name>
    <name type="synonym">Thyrospora lycopersici</name>
    <dbReference type="NCBI Taxonomy" id="183478"/>
    <lineage>
        <taxon>Eukaryota</taxon>
        <taxon>Fungi</taxon>
        <taxon>Dikarya</taxon>
        <taxon>Ascomycota</taxon>
        <taxon>Pezizomycotina</taxon>
        <taxon>Dothideomycetes</taxon>
        <taxon>Pleosporomycetidae</taxon>
        <taxon>Pleosporales</taxon>
        <taxon>Pleosporineae</taxon>
        <taxon>Pleosporaceae</taxon>
        <taxon>Stemphylium</taxon>
    </lineage>
</organism>
<dbReference type="PANTHER" id="PTHR23502:SF186">
    <property type="entry name" value="MAJOR FACILITATOR SUPERFAMILY (MFS) PROFILE DOMAIN-CONTAINING PROTEIN"/>
    <property type="match status" value="1"/>
</dbReference>
<comment type="similarity">
    <text evidence="7">Belongs to the major facilitator superfamily. DHA1 family. Polyamines/proton antiporter (TC 2.A.1.2.16) subfamily.</text>
</comment>
<proteinExistence type="inferred from homology"/>
<keyword evidence="11" id="KW-1185">Reference proteome</keyword>
<dbReference type="AlphaFoldDB" id="A0A364MZT0"/>
<feature type="domain" description="Major facilitator superfamily (MFS) profile" evidence="9">
    <location>
        <begin position="81"/>
        <end position="513"/>
    </location>
</feature>
<dbReference type="GO" id="GO:0022857">
    <property type="term" value="F:transmembrane transporter activity"/>
    <property type="evidence" value="ECO:0007669"/>
    <property type="project" value="InterPro"/>
</dbReference>
<gene>
    <name evidence="10" type="ORF">DDE83_006127</name>
</gene>
<dbReference type="SUPFAM" id="SSF103473">
    <property type="entry name" value="MFS general substrate transporter"/>
    <property type="match status" value="1"/>
</dbReference>
<dbReference type="STRING" id="183478.A0A364MZT0"/>
<evidence type="ECO:0000256" key="6">
    <source>
        <dbReference type="ARBA" id="ARBA00023136"/>
    </source>
</evidence>
<keyword evidence="3" id="KW-1003">Cell membrane</keyword>
<comment type="caution">
    <text evidence="10">The sequence shown here is derived from an EMBL/GenBank/DDBJ whole genome shotgun (WGS) entry which is preliminary data.</text>
</comment>
<feature type="transmembrane region" description="Helical" evidence="8">
    <location>
        <begin position="209"/>
        <end position="228"/>
    </location>
</feature>
<feature type="transmembrane region" description="Helical" evidence="8">
    <location>
        <begin position="119"/>
        <end position="139"/>
    </location>
</feature>
<evidence type="ECO:0000313" key="11">
    <source>
        <dbReference type="Proteomes" id="UP000249619"/>
    </source>
</evidence>
<dbReference type="InterPro" id="IPR011701">
    <property type="entry name" value="MFS"/>
</dbReference>
<feature type="transmembrane region" description="Helical" evidence="8">
    <location>
        <begin position="177"/>
        <end position="197"/>
    </location>
</feature>
<dbReference type="GO" id="GO:0005886">
    <property type="term" value="C:plasma membrane"/>
    <property type="evidence" value="ECO:0007669"/>
    <property type="project" value="UniProtKB-SubCell"/>
</dbReference>
<feature type="transmembrane region" description="Helical" evidence="8">
    <location>
        <begin position="84"/>
        <end position="107"/>
    </location>
</feature>
<evidence type="ECO:0000256" key="2">
    <source>
        <dbReference type="ARBA" id="ARBA00022448"/>
    </source>
</evidence>
<feature type="transmembrane region" description="Helical" evidence="8">
    <location>
        <begin position="419"/>
        <end position="440"/>
    </location>
</feature>